<dbReference type="Proteomes" id="UP001627154">
    <property type="component" value="Unassembled WGS sequence"/>
</dbReference>
<proteinExistence type="predicted"/>
<dbReference type="EMBL" id="JBJJXI010000021">
    <property type="protein sequence ID" value="KAL3405154.1"/>
    <property type="molecule type" value="Genomic_DNA"/>
</dbReference>
<reference evidence="1 2" key="1">
    <citation type="journal article" date="2024" name="bioRxiv">
        <title>A reference genome for Trichogramma kaykai: A tiny desert-dwelling parasitoid wasp with competing sex-ratio distorters.</title>
        <authorList>
            <person name="Culotta J."/>
            <person name="Lindsey A.R."/>
        </authorList>
    </citation>
    <scope>NUCLEOTIDE SEQUENCE [LARGE SCALE GENOMIC DNA]</scope>
    <source>
        <strain evidence="1 2">KSX58</strain>
    </source>
</reference>
<gene>
    <name evidence="1" type="ORF">TKK_002200</name>
</gene>
<sequence length="72" mass="8038">MPRIGVRLEAMRGISPIPAACGYQTIWLNRHLSAVSRSACRAPNGKYGRREQRHSTTLIYARIAISEPTKTT</sequence>
<evidence type="ECO:0000313" key="1">
    <source>
        <dbReference type="EMBL" id="KAL3405154.1"/>
    </source>
</evidence>
<dbReference type="AlphaFoldDB" id="A0ABD2XJX8"/>
<keyword evidence="2" id="KW-1185">Reference proteome</keyword>
<accession>A0ABD2XJX8</accession>
<comment type="caution">
    <text evidence="1">The sequence shown here is derived from an EMBL/GenBank/DDBJ whole genome shotgun (WGS) entry which is preliminary data.</text>
</comment>
<protein>
    <submittedName>
        <fullName evidence="1">Uncharacterized protein</fullName>
    </submittedName>
</protein>
<evidence type="ECO:0000313" key="2">
    <source>
        <dbReference type="Proteomes" id="UP001627154"/>
    </source>
</evidence>
<organism evidence="1 2">
    <name type="scientific">Trichogramma kaykai</name>
    <dbReference type="NCBI Taxonomy" id="54128"/>
    <lineage>
        <taxon>Eukaryota</taxon>
        <taxon>Metazoa</taxon>
        <taxon>Ecdysozoa</taxon>
        <taxon>Arthropoda</taxon>
        <taxon>Hexapoda</taxon>
        <taxon>Insecta</taxon>
        <taxon>Pterygota</taxon>
        <taxon>Neoptera</taxon>
        <taxon>Endopterygota</taxon>
        <taxon>Hymenoptera</taxon>
        <taxon>Apocrita</taxon>
        <taxon>Proctotrupomorpha</taxon>
        <taxon>Chalcidoidea</taxon>
        <taxon>Trichogrammatidae</taxon>
        <taxon>Trichogramma</taxon>
    </lineage>
</organism>
<name>A0ABD2XJX8_9HYME</name>